<dbReference type="AlphaFoldDB" id="A0A2A7SFP7"/>
<dbReference type="EMBL" id="PDDY01000001">
    <property type="protein sequence ID" value="PEH42348.1"/>
    <property type="molecule type" value="Genomic_DNA"/>
</dbReference>
<dbReference type="Proteomes" id="UP000220629">
    <property type="component" value="Unassembled WGS sequence"/>
</dbReference>
<evidence type="ECO:0000313" key="1">
    <source>
        <dbReference type="EMBL" id="PEH42348.1"/>
    </source>
</evidence>
<sequence length="87" mass="8940">MSVAALIGRLKGAPAPAGAARADCARCAHWADDRALLEARIGGLASFGSGYGASVGRSRLCLKLDRLVSPGDRCGGFVEREAEHDAS</sequence>
<proteinExistence type="predicted"/>
<reference evidence="2" key="1">
    <citation type="submission" date="2017-09" db="EMBL/GenBank/DDBJ databases">
        <title>FDA dAtabase for Regulatory Grade micrObial Sequences (FDA-ARGOS): Supporting development and validation of Infectious Disease Dx tests.</title>
        <authorList>
            <person name="Minogue T."/>
            <person name="Wolcott M."/>
            <person name="Wasieloski L."/>
            <person name="Aguilar W."/>
            <person name="Moore D."/>
            <person name="Tallon L."/>
            <person name="Sadzewicz L."/>
            <person name="Ott S."/>
            <person name="Zhao X."/>
            <person name="Nagaraj S."/>
            <person name="Vavikolanu K."/>
            <person name="Aluvathingal J."/>
            <person name="Nadendla S."/>
            <person name="Sichtig H."/>
        </authorList>
    </citation>
    <scope>NUCLEOTIDE SEQUENCE [LARGE SCALE GENOMIC DNA]</scope>
    <source>
        <strain evidence="2">FDAARGOS_390</strain>
    </source>
</reference>
<accession>A0A2A7SFP7</accession>
<organism evidence="1 2">
    <name type="scientific">Burkholderia gladioli</name>
    <name type="common">Pseudomonas marginata</name>
    <name type="synonym">Phytomonas marginata</name>
    <dbReference type="NCBI Taxonomy" id="28095"/>
    <lineage>
        <taxon>Bacteria</taxon>
        <taxon>Pseudomonadati</taxon>
        <taxon>Pseudomonadota</taxon>
        <taxon>Betaproteobacteria</taxon>
        <taxon>Burkholderiales</taxon>
        <taxon>Burkholderiaceae</taxon>
        <taxon>Burkholderia</taxon>
    </lineage>
</organism>
<gene>
    <name evidence="1" type="ORF">CRM94_09415</name>
</gene>
<comment type="caution">
    <text evidence="1">The sequence shown here is derived from an EMBL/GenBank/DDBJ whole genome shotgun (WGS) entry which is preliminary data.</text>
</comment>
<evidence type="ECO:0000313" key="2">
    <source>
        <dbReference type="Proteomes" id="UP000220629"/>
    </source>
</evidence>
<dbReference type="RefSeq" id="WP_096750944.1">
    <property type="nucleotide sequence ID" value="NZ_CADEPO010000013.1"/>
</dbReference>
<protein>
    <submittedName>
        <fullName evidence="1">Uncharacterized protein</fullName>
    </submittedName>
</protein>
<name>A0A2A7SFP7_BURGA</name>